<evidence type="ECO:0000256" key="5">
    <source>
        <dbReference type="PIRSR" id="PIRSR015582-1"/>
    </source>
</evidence>
<dbReference type="InterPro" id="IPR040442">
    <property type="entry name" value="Pyrv_kinase-like_dom_sf"/>
</dbReference>
<dbReference type="InterPro" id="IPR005000">
    <property type="entry name" value="Aldolase/citrate-lyase_domain"/>
</dbReference>
<evidence type="ECO:0000313" key="8">
    <source>
        <dbReference type="EMBL" id="OAF12903.1"/>
    </source>
</evidence>
<dbReference type="STRING" id="1505087.AYJ54_44965"/>
<name>A0A176YYN5_9BRAD</name>
<dbReference type="GO" id="GO:0006107">
    <property type="term" value="P:oxaloacetate metabolic process"/>
    <property type="evidence" value="ECO:0007669"/>
    <property type="project" value="TreeGrafter"/>
</dbReference>
<feature type="binding site" evidence="6">
    <location>
        <position position="115"/>
    </location>
    <ligand>
        <name>Mg(2+)</name>
        <dbReference type="ChEBI" id="CHEBI:18420"/>
    </ligand>
</feature>
<feature type="binding site" evidence="5">
    <location>
        <position position="115"/>
    </location>
    <ligand>
        <name>substrate</name>
    </ligand>
</feature>
<dbReference type="InterPro" id="IPR015813">
    <property type="entry name" value="Pyrv/PenolPyrv_kinase-like_dom"/>
</dbReference>
<keyword evidence="3 6" id="KW-0479">Metal-binding</keyword>
<dbReference type="PANTHER" id="PTHR32308:SF10">
    <property type="entry name" value="CITRATE LYASE SUBUNIT BETA"/>
    <property type="match status" value="1"/>
</dbReference>
<dbReference type="GO" id="GO:0000287">
    <property type="term" value="F:magnesium ion binding"/>
    <property type="evidence" value="ECO:0007669"/>
    <property type="project" value="TreeGrafter"/>
</dbReference>
<evidence type="ECO:0000259" key="7">
    <source>
        <dbReference type="Pfam" id="PF03328"/>
    </source>
</evidence>
<dbReference type="RefSeq" id="WP_063698423.1">
    <property type="nucleotide sequence ID" value="NZ_LUUB01000038.1"/>
</dbReference>
<evidence type="ECO:0000256" key="2">
    <source>
        <dbReference type="ARBA" id="ARBA00005568"/>
    </source>
</evidence>
<dbReference type="InterPro" id="IPR011206">
    <property type="entry name" value="Citrate_lyase_beta/mcl1/mcl2"/>
</dbReference>
<feature type="binding site" evidence="5">
    <location>
        <position position="63"/>
    </location>
    <ligand>
        <name>substrate</name>
    </ligand>
</feature>
<keyword evidence="4 6" id="KW-0460">Magnesium</keyword>
<keyword evidence="9" id="KW-1185">Reference proteome</keyword>
<dbReference type="EMBL" id="LUUB01000038">
    <property type="protein sequence ID" value="OAF12903.1"/>
    <property type="molecule type" value="Genomic_DNA"/>
</dbReference>
<feature type="binding site" evidence="6">
    <location>
        <position position="141"/>
    </location>
    <ligand>
        <name>Mg(2+)</name>
        <dbReference type="ChEBI" id="CHEBI:18420"/>
    </ligand>
</feature>
<evidence type="ECO:0000256" key="6">
    <source>
        <dbReference type="PIRSR" id="PIRSR015582-2"/>
    </source>
</evidence>
<protein>
    <recommendedName>
        <fullName evidence="7">HpcH/HpaI aldolase/citrate lyase domain-containing protein</fullName>
    </recommendedName>
</protein>
<dbReference type="Gene3D" id="3.20.20.60">
    <property type="entry name" value="Phosphoenolpyruvate-binding domains"/>
    <property type="match status" value="1"/>
</dbReference>
<evidence type="ECO:0000313" key="9">
    <source>
        <dbReference type="Proteomes" id="UP000076959"/>
    </source>
</evidence>
<dbReference type="Pfam" id="PF03328">
    <property type="entry name" value="HpcH_HpaI"/>
    <property type="match status" value="1"/>
</dbReference>
<feature type="domain" description="HpcH/HpaI aldolase/citrate lyase" evidence="7">
    <location>
        <begin position="7"/>
        <end position="208"/>
    </location>
</feature>
<accession>A0A176YYN5</accession>
<sequence length="267" mass="28136">MSSSLSRSFLFVPANRPERFDKAAASGAHQIILDLEDAVAPADKEAARGFVAQWRRRTDAIVRVNGADTGFFAADMAMVRSAGVTKVMLPKAEPAALDRLAGALDRPCQVIALIETVKGYAELRNIGKSGLVSRFAFGNLDFGIDAGVTETAGELDPVRLQIVLESRLAGLAPPIDGVTTSWADPAAFSAAVGRAKALGFGAKLCIHPAQVGLVNDAFRPTAEELDWARRVMEAADSGRGGAVALDGKMIDAPVIRRAQLILAGIET</sequence>
<evidence type="ECO:0000256" key="1">
    <source>
        <dbReference type="ARBA" id="ARBA00001946"/>
    </source>
</evidence>
<comment type="similarity">
    <text evidence="2">Belongs to the HpcH/HpaI aldolase family.</text>
</comment>
<dbReference type="PANTHER" id="PTHR32308">
    <property type="entry name" value="LYASE BETA SUBUNIT, PUTATIVE (AFU_ORTHOLOGUE AFUA_4G13030)-RELATED"/>
    <property type="match status" value="1"/>
</dbReference>
<reference evidence="8 9" key="1">
    <citation type="submission" date="2016-03" db="EMBL/GenBank/DDBJ databases">
        <title>Draft Genome Sequence of the Strain BR 10245 (Bradyrhizobium sp.) isolated from nodules of Centrolobium paraense.</title>
        <authorList>
            <person name="Simoes-Araujo J.L.Sr."/>
            <person name="Barauna A.C."/>
            <person name="Silva K."/>
            <person name="Zilli J.E."/>
        </authorList>
    </citation>
    <scope>NUCLEOTIDE SEQUENCE [LARGE SCALE GENOMIC DNA]</scope>
    <source>
        <strain evidence="8 9">BR 10245</strain>
    </source>
</reference>
<organism evidence="8 9">
    <name type="scientific">Bradyrhizobium centrolobii</name>
    <dbReference type="NCBI Taxonomy" id="1505087"/>
    <lineage>
        <taxon>Bacteria</taxon>
        <taxon>Pseudomonadati</taxon>
        <taxon>Pseudomonadota</taxon>
        <taxon>Alphaproteobacteria</taxon>
        <taxon>Hyphomicrobiales</taxon>
        <taxon>Nitrobacteraceae</taxon>
        <taxon>Bradyrhizobium</taxon>
    </lineage>
</organism>
<dbReference type="SUPFAM" id="SSF51621">
    <property type="entry name" value="Phosphoenolpyruvate/pyruvate domain"/>
    <property type="match status" value="1"/>
</dbReference>
<dbReference type="GO" id="GO:0003824">
    <property type="term" value="F:catalytic activity"/>
    <property type="evidence" value="ECO:0007669"/>
    <property type="project" value="InterPro"/>
</dbReference>
<comment type="caution">
    <text evidence="8">The sequence shown here is derived from an EMBL/GenBank/DDBJ whole genome shotgun (WGS) entry which is preliminary data.</text>
</comment>
<dbReference type="OrthoDB" id="9800547at2"/>
<evidence type="ECO:0000256" key="3">
    <source>
        <dbReference type="ARBA" id="ARBA00022723"/>
    </source>
</evidence>
<dbReference type="PIRSF" id="PIRSF015582">
    <property type="entry name" value="Cit_lyase_B"/>
    <property type="match status" value="1"/>
</dbReference>
<dbReference type="Proteomes" id="UP000076959">
    <property type="component" value="Unassembled WGS sequence"/>
</dbReference>
<comment type="cofactor">
    <cofactor evidence="1">
        <name>Mg(2+)</name>
        <dbReference type="ChEBI" id="CHEBI:18420"/>
    </cofactor>
</comment>
<proteinExistence type="inferred from homology"/>
<gene>
    <name evidence="8" type="ORF">AYJ54_44965</name>
</gene>
<dbReference type="AlphaFoldDB" id="A0A176YYN5"/>
<evidence type="ECO:0000256" key="4">
    <source>
        <dbReference type="ARBA" id="ARBA00022842"/>
    </source>
</evidence>